<reference evidence="2 3" key="1">
    <citation type="journal article" date="2019" name="Emerg. Microbes Infect.">
        <title>Comprehensive subspecies identification of 175 nontuberculous mycobacteria species based on 7547 genomic profiles.</title>
        <authorList>
            <person name="Matsumoto Y."/>
            <person name="Kinjo T."/>
            <person name="Motooka D."/>
            <person name="Nabeya D."/>
            <person name="Jung N."/>
            <person name="Uechi K."/>
            <person name="Horii T."/>
            <person name="Iida T."/>
            <person name="Fujita J."/>
            <person name="Nakamura S."/>
        </authorList>
    </citation>
    <scope>NUCLEOTIDE SEQUENCE [LARGE SCALE GENOMIC DNA]</scope>
    <source>
        <strain evidence="2 3">JCM 6375</strain>
    </source>
</reference>
<dbReference type="Proteomes" id="UP000466681">
    <property type="component" value="Chromosome"/>
</dbReference>
<keyword evidence="3" id="KW-1185">Reference proteome</keyword>
<organism evidence="2 3">
    <name type="scientific">Mycolicibacterium moriokaense</name>
    <dbReference type="NCBI Taxonomy" id="39691"/>
    <lineage>
        <taxon>Bacteria</taxon>
        <taxon>Bacillati</taxon>
        <taxon>Actinomycetota</taxon>
        <taxon>Actinomycetes</taxon>
        <taxon>Mycobacteriales</taxon>
        <taxon>Mycobacteriaceae</taxon>
        <taxon>Mycolicibacterium</taxon>
    </lineage>
</organism>
<dbReference type="KEGG" id="mmor:MMOR_01770"/>
<dbReference type="EMBL" id="AP022560">
    <property type="protein sequence ID" value="BBW99240.1"/>
    <property type="molecule type" value="Genomic_DNA"/>
</dbReference>
<feature type="domain" description="DUF2510" evidence="1">
    <location>
        <begin position="87"/>
        <end position="113"/>
    </location>
</feature>
<dbReference type="InterPro" id="IPR018929">
    <property type="entry name" value="DUF2510"/>
</dbReference>
<dbReference type="AlphaFoldDB" id="A0AAD1H6L7"/>
<evidence type="ECO:0000259" key="1">
    <source>
        <dbReference type="Pfam" id="PF10708"/>
    </source>
</evidence>
<accession>A0AAD1H6L7</accession>
<evidence type="ECO:0000313" key="3">
    <source>
        <dbReference type="Proteomes" id="UP000466681"/>
    </source>
</evidence>
<evidence type="ECO:0000313" key="2">
    <source>
        <dbReference type="EMBL" id="BBW99240.1"/>
    </source>
</evidence>
<name>A0AAD1H6L7_9MYCO</name>
<proteinExistence type="predicted"/>
<protein>
    <recommendedName>
        <fullName evidence="1">DUF2510 domain-containing protein</fullName>
    </recommendedName>
</protein>
<dbReference type="Pfam" id="PF10708">
    <property type="entry name" value="DUF2510"/>
    <property type="match status" value="1"/>
</dbReference>
<gene>
    <name evidence="2" type="ORF">MMOR_01770</name>
</gene>
<sequence>MRRGRGRGDDGRFGRSRAGQIYLTTNMSLMSWGENLGVTLRPTAVGVEATVSSSLKFGLVDWGRNSENINNLFFRIGSLLTAPVGAWHPDPSGRHELRWWDGSRWTEQVSDGGRQSVSPL</sequence>